<protein>
    <recommendedName>
        <fullName evidence="3">DUF222 domain-containing protein</fullName>
    </recommendedName>
</protein>
<proteinExistence type="predicted"/>
<dbReference type="EMBL" id="BAAAQY010000003">
    <property type="protein sequence ID" value="GAA2229693.1"/>
    <property type="molecule type" value="Genomic_DNA"/>
</dbReference>
<dbReference type="RefSeq" id="WP_259478796.1">
    <property type="nucleotide sequence ID" value="NZ_BAAAQY010000003.1"/>
</dbReference>
<sequence>MTKRRATRQPQAAGDNGWLRRLDRISEVVDAWRKRAENPTSPEPGSSLAADSIEGLSVENPVWYSMCISSEHLDFAIDAMRATSTMYPTAYMTVARTAFVAAVNAVWVLAPPARQERRERALRLRADDLRVQVTSFRDMLVPEGKPEEARTGLLEQLQERQASLQKVAAALGVQEDVKKMRFHQTGAIDWVAQQMHGVDDDLLIGATQAIWRSGSAAAHAQYHFGVMRLDRNEVVREEPGGSIVRLRGDLDNDVGPAIAAATMTLSEAFRLYDLRSVSHIRS</sequence>
<evidence type="ECO:0000313" key="2">
    <source>
        <dbReference type="Proteomes" id="UP001500929"/>
    </source>
</evidence>
<evidence type="ECO:0008006" key="3">
    <source>
        <dbReference type="Google" id="ProtNLM"/>
    </source>
</evidence>
<accession>A0ABN3DFK8</accession>
<gene>
    <name evidence="1" type="ORF">GCM10009851_12920</name>
</gene>
<comment type="caution">
    <text evidence="1">The sequence shown here is derived from an EMBL/GenBank/DDBJ whole genome shotgun (WGS) entry which is preliminary data.</text>
</comment>
<organism evidence="1 2">
    <name type="scientific">Herbiconiux moechotypicola</name>
    <dbReference type="NCBI Taxonomy" id="637393"/>
    <lineage>
        <taxon>Bacteria</taxon>
        <taxon>Bacillati</taxon>
        <taxon>Actinomycetota</taxon>
        <taxon>Actinomycetes</taxon>
        <taxon>Micrococcales</taxon>
        <taxon>Microbacteriaceae</taxon>
        <taxon>Herbiconiux</taxon>
    </lineage>
</organism>
<evidence type="ECO:0000313" key="1">
    <source>
        <dbReference type="EMBL" id="GAA2229693.1"/>
    </source>
</evidence>
<name>A0ABN3DFK8_9MICO</name>
<reference evidence="1 2" key="1">
    <citation type="journal article" date="2019" name="Int. J. Syst. Evol. Microbiol.">
        <title>The Global Catalogue of Microorganisms (GCM) 10K type strain sequencing project: providing services to taxonomists for standard genome sequencing and annotation.</title>
        <authorList>
            <consortium name="The Broad Institute Genomics Platform"/>
            <consortium name="The Broad Institute Genome Sequencing Center for Infectious Disease"/>
            <person name="Wu L."/>
            <person name="Ma J."/>
        </authorList>
    </citation>
    <scope>NUCLEOTIDE SEQUENCE [LARGE SCALE GENOMIC DNA]</scope>
    <source>
        <strain evidence="1 2">JCM 16117</strain>
    </source>
</reference>
<keyword evidence="2" id="KW-1185">Reference proteome</keyword>
<dbReference type="Proteomes" id="UP001500929">
    <property type="component" value="Unassembled WGS sequence"/>
</dbReference>